<keyword evidence="13" id="KW-0175">Coiled coil</keyword>
<protein>
    <recommendedName>
        <fullName evidence="4">cysteine desulfurase</fullName>
        <ecNumber evidence="4">2.8.1.7</ecNumber>
    </recommendedName>
</protein>
<dbReference type="PIRSF" id="PIRSF005572">
    <property type="entry name" value="NifS"/>
    <property type="match status" value="1"/>
</dbReference>
<comment type="function">
    <text evidence="2">Catalyzes the removal of elemental sulfur atoms from cysteine to produce alanine. Seems to participate in the biosynthesis of the nitrogenase metalloclusters by providing the inorganic sulfur required for the Fe-S core formation.</text>
</comment>
<comment type="catalytic activity">
    <reaction evidence="11">
        <text>(sulfur carrier)-H + L-cysteine = (sulfur carrier)-SH + L-alanine</text>
        <dbReference type="Rhea" id="RHEA:43892"/>
        <dbReference type="Rhea" id="RHEA-COMP:14737"/>
        <dbReference type="Rhea" id="RHEA-COMP:14739"/>
        <dbReference type="ChEBI" id="CHEBI:29917"/>
        <dbReference type="ChEBI" id="CHEBI:35235"/>
        <dbReference type="ChEBI" id="CHEBI:57972"/>
        <dbReference type="ChEBI" id="CHEBI:64428"/>
        <dbReference type="EC" id="2.8.1.7"/>
    </reaction>
</comment>
<feature type="domain" description="Aminotransferase class V" evidence="14">
    <location>
        <begin position="3"/>
        <end position="366"/>
    </location>
</feature>
<dbReference type="KEGG" id="suln:FJR47_09250"/>
<sequence length="403" mass="43835">MQVYLDNNATTMVDPLVVEAMQPFFSEIYGNPNSLHKFGTASHPALRKAMDQVYKALNASDNDDIVFTSCATESNNWVLKSVFTDHIVNGEKNHIITTEVEHPSVLAACRALENEGVKVTYLPVNNQGVVEPQVVKSFITDKTALVSVMWASNETGMINPIKEIGEICKEKGVLFHSDGVQAVGKIPVDLQEVHVDFVSMSAHKFHGPKGVGALYIKNSQPLSPLLHGGEHMGGRRSGTLNVPYIVAMGKAIELATTNIEEKMASIRAKRDRLEDALLELSDTFVVGDRDNRTPNTILISIKGVEGEGMLWDLNNSLIGASTGSACASEDLEANTVMLAIGADNELAHTGIRLSLSRFTTDEEIDYTIDQFKKAVFRLRSISSSFAKVGPTPGGESKACELHH</sequence>
<evidence type="ECO:0000259" key="14">
    <source>
        <dbReference type="Pfam" id="PF00266"/>
    </source>
</evidence>
<evidence type="ECO:0000313" key="15">
    <source>
        <dbReference type="EMBL" id="QFR44095.1"/>
    </source>
</evidence>
<proteinExistence type="inferred from homology"/>
<dbReference type="EC" id="2.8.1.7" evidence="4"/>
<dbReference type="PANTHER" id="PTHR11601:SF34">
    <property type="entry name" value="CYSTEINE DESULFURASE"/>
    <property type="match status" value="1"/>
</dbReference>
<keyword evidence="9" id="KW-0408">Iron</keyword>
<dbReference type="Gene3D" id="3.40.640.10">
    <property type="entry name" value="Type I PLP-dependent aspartate aminotransferase-like (Major domain)"/>
    <property type="match status" value="1"/>
</dbReference>
<dbReference type="Gene3D" id="3.90.1150.10">
    <property type="entry name" value="Aspartate Aminotransferase, domain 1"/>
    <property type="match status" value="1"/>
</dbReference>
<dbReference type="NCBIfam" id="TIGR03403">
    <property type="entry name" value="nifS_epsilon"/>
    <property type="match status" value="1"/>
</dbReference>
<keyword evidence="8" id="KW-0663">Pyridoxal phosphate</keyword>
<dbReference type="InterPro" id="IPR015422">
    <property type="entry name" value="PyrdxlP-dep_Trfase_small"/>
</dbReference>
<evidence type="ECO:0000256" key="4">
    <source>
        <dbReference type="ARBA" id="ARBA00012239"/>
    </source>
</evidence>
<dbReference type="InterPro" id="IPR015421">
    <property type="entry name" value="PyrdxlP-dep_Trfase_major"/>
</dbReference>
<name>A0AAJ4DNH0_9BACT</name>
<dbReference type="RefSeq" id="WP_152300155.1">
    <property type="nucleotide sequence ID" value="NZ_CP041166.1"/>
</dbReference>
<dbReference type="InterPro" id="IPR017773">
    <property type="entry name" value="Cys_deSase_NifS_proteobacteria"/>
</dbReference>
<dbReference type="SUPFAM" id="SSF53383">
    <property type="entry name" value="PLP-dependent transferases"/>
    <property type="match status" value="1"/>
</dbReference>
<accession>A0AAJ4DNH0</accession>
<gene>
    <name evidence="15" type="primary">nifS</name>
    <name evidence="15" type="ORF">FJR47_09250</name>
</gene>
<dbReference type="GO" id="GO:0051537">
    <property type="term" value="F:2 iron, 2 sulfur cluster binding"/>
    <property type="evidence" value="ECO:0007669"/>
    <property type="project" value="UniProtKB-KW"/>
</dbReference>
<organism evidence="15 16">
    <name type="scientific">Sulfurimonas xiamenensis</name>
    <dbReference type="NCBI Taxonomy" id="2590021"/>
    <lineage>
        <taxon>Bacteria</taxon>
        <taxon>Pseudomonadati</taxon>
        <taxon>Campylobacterota</taxon>
        <taxon>Epsilonproteobacteria</taxon>
        <taxon>Campylobacterales</taxon>
        <taxon>Sulfurimonadaceae</taxon>
        <taxon>Sulfurimonas</taxon>
    </lineage>
</organism>
<evidence type="ECO:0000256" key="5">
    <source>
        <dbReference type="ARBA" id="ARBA00022679"/>
    </source>
</evidence>
<dbReference type="GO" id="GO:0006534">
    <property type="term" value="P:cysteine metabolic process"/>
    <property type="evidence" value="ECO:0007669"/>
    <property type="project" value="InterPro"/>
</dbReference>
<dbReference type="GO" id="GO:0046872">
    <property type="term" value="F:metal ion binding"/>
    <property type="evidence" value="ECO:0007669"/>
    <property type="project" value="UniProtKB-KW"/>
</dbReference>
<evidence type="ECO:0000256" key="8">
    <source>
        <dbReference type="ARBA" id="ARBA00022898"/>
    </source>
</evidence>
<evidence type="ECO:0000256" key="6">
    <source>
        <dbReference type="ARBA" id="ARBA00022714"/>
    </source>
</evidence>
<dbReference type="AlphaFoldDB" id="A0AAJ4DNH0"/>
<evidence type="ECO:0000256" key="2">
    <source>
        <dbReference type="ARBA" id="ARBA00003120"/>
    </source>
</evidence>
<keyword evidence="7" id="KW-0479">Metal-binding</keyword>
<keyword evidence="6" id="KW-0001">2Fe-2S</keyword>
<keyword evidence="16" id="KW-1185">Reference proteome</keyword>
<dbReference type="Pfam" id="PF00266">
    <property type="entry name" value="Aminotran_5"/>
    <property type="match status" value="1"/>
</dbReference>
<evidence type="ECO:0000256" key="12">
    <source>
        <dbReference type="RuleBase" id="RU004504"/>
    </source>
</evidence>
<evidence type="ECO:0000256" key="3">
    <source>
        <dbReference type="ARBA" id="ARBA00006490"/>
    </source>
</evidence>
<evidence type="ECO:0000256" key="9">
    <source>
        <dbReference type="ARBA" id="ARBA00023004"/>
    </source>
</evidence>
<dbReference type="InterPro" id="IPR000192">
    <property type="entry name" value="Aminotrans_V_dom"/>
</dbReference>
<comment type="similarity">
    <text evidence="3">Belongs to the class-V pyridoxal-phosphate-dependent aminotransferase family. NifS/IscS subfamily.</text>
</comment>
<dbReference type="GO" id="GO:0031071">
    <property type="term" value="F:cysteine desulfurase activity"/>
    <property type="evidence" value="ECO:0007669"/>
    <property type="project" value="UniProtKB-EC"/>
</dbReference>
<keyword evidence="5 15" id="KW-0808">Transferase</keyword>
<reference evidence="16" key="1">
    <citation type="submission" date="2019-06" db="EMBL/GenBank/DDBJ databases">
        <title>Sulfurimonas gotlandica sp. nov., a chemoautotrophic and psychrotolerant epsilonproteobacterium isolated from a pelagic redoxcline, and an emended description of the genus Sulfurimonas.</title>
        <authorList>
            <person name="Wang S."/>
            <person name="Jiang L."/>
            <person name="Shao Z."/>
        </authorList>
    </citation>
    <scope>NUCLEOTIDE SEQUENCE [LARGE SCALE GENOMIC DNA]</scope>
    <source>
        <strain evidence="16">1-1N</strain>
    </source>
</reference>
<evidence type="ECO:0000256" key="7">
    <source>
        <dbReference type="ARBA" id="ARBA00022723"/>
    </source>
</evidence>
<dbReference type="InterPro" id="IPR015424">
    <property type="entry name" value="PyrdxlP-dep_Trfase"/>
</dbReference>
<evidence type="ECO:0000256" key="13">
    <source>
        <dbReference type="SAM" id="Coils"/>
    </source>
</evidence>
<feature type="coiled-coil region" evidence="13">
    <location>
        <begin position="256"/>
        <end position="283"/>
    </location>
</feature>
<evidence type="ECO:0000256" key="10">
    <source>
        <dbReference type="ARBA" id="ARBA00023014"/>
    </source>
</evidence>
<comment type="cofactor">
    <cofactor evidence="1 12">
        <name>pyridoxal 5'-phosphate</name>
        <dbReference type="ChEBI" id="CHEBI:597326"/>
    </cofactor>
</comment>
<dbReference type="InterPro" id="IPR016454">
    <property type="entry name" value="Cysteine_dSase"/>
</dbReference>
<evidence type="ECO:0000256" key="1">
    <source>
        <dbReference type="ARBA" id="ARBA00001933"/>
    </source>
</evidence>
<dbReference type="Proteomes" id="UP000326061">
    <property type="component" value="Chromosome"/>
</dbReference>
<dbReference type="PROSITE" id="PS00595">
    <property type="entry name" value="AA_TRANSFER_CLASS_5"/>
    <property type="match status" value="1"/>
</dbReference>
<dbReference type="PANTHER" id="PTHR11601">
    <property type="entry name" value="CYSTEINE DESULFURYLASE FAMILY MEMBER"/>
    <property type="match status" value="1"/>
</dbReference>
<dbReference type="InterPro" id="IPR020578">
    <property type="entry name" value="Aminotrans_V_PyrdxlP_BS"/>
</dbReference>
<evidence type="ECO:0000256" key="11">
    <source>
        <dbReference type="ARBA" id="ARBA00050776"/>
    </source>
</evidence>
<evidence type="ECO:0000313" key="16">
    <source>
        <dbReference type="Proteomes" id="UP000326061"/>
    </source>
</evidence>
<keyword evidence="10" id="KW-0411">Iron-sulfur</keyword>
<dbReference type="EMBL" id="CP041166">
    <property type="protein sequence ID" value="QFR44095.1"/>
    <property type="molecule type" value="Genomic_DNA"/>
</dbReference>
<dbReference type="FunFam" id="3.40.640.10:FF:000084">
    <property type="entry name" value="IscS-like cysteine desulfurase"/>
    <property type="match status" value="1"/>
</dbReference>